<protein>
    <submittedName>
        <fullName evidence="1">Uncharacterized protein</fullName>
    </submittedName>
</protein>
<accession>A0AAU4K4G0</accession>
<gene>
    <name evidence="1" type="ORF">OG579_03345</name>
</gene>
<evidence type="ECO:0000313" key="1">
    <source>
        <dbReference type="EMBL" id="WUM20881.1"/>
    </source>
</evidence>
<reference evidence="1 2" key="1">
    <citation type="submission" date="2022-10" db="EMBL/GenBank/DDBJ databases">
        <title>The complete genomes of actinobacterial strains from the NBC collection.</title>
        <authorList>
            <person name="Joergensen T.S."/>
            <person name="Alvarez Arevalo M."/>
            <person name="Sterndorff E.B."/>
            <person name="Faurdal D."/>
            <person name="Vuksanovic O."/>
            <person name="Mourched A.-S."/>
            <person name="Charusanti P."/>
            <person name="Shaw S."/>
            <person name="Blin K."/>
            <person name="Weber T."/>
        </authorList>
    </citation>
    <scope>NUCLEOTIDE SEQUENCE [LARGE SCALE GENOMIC DNA]</scope>
    <source>
        <strain evidence="1 2">NBC_00319</strain>
    </source>
</reference>
<name>A0AAU4K4G0_9NOCA</name>
<dbReference type="AlphaFoldDB" id="A0AAU4K4G0"/>
<dbReference type="EMBL" id="CP108021">
    <property type="protein sequence ID" value="WUM20881.1"/>
    <property type="molecule type" value="Genomic_DNA"/>
</dbReference>
<sequence>MDDTVIVHIDRASVAMGDDVSTHEEVWTYRSSATLDDLLVDIATSYVPPIGGDAGWTVHANAHDDARRRHLGMIYRPVDDADVACRVRGSDTLLSAIAATTGLDIYVGYLTWDLARPASIDAMRAARSRHSTPLHRTRLADADAEHRRWQTVRSLRQLDADLIPWRRAWIRDAVLDTPRLPGVDEFVAAHLDLLYDRLSPASVALAVDLFDAPTTESKYQAHGTDLIAALGDPRAATLAMVLTAFEWTMTQKSWEDTADPGVVAYLGQLERWGYHLSPVEQAYAGRRSADDVIDEARRHRDDR</sequence>
<organism evidence="1 2">
    <name type="scientific">Williamsia herbipolensis</name>
    <dbReference type="NCBI Taxonomy" id="1603258"/>
    <lineage>
        <taxon>Bacteria</taxon>
        <taxon>Bacillati</taxon>
        <taxon>Actinomycetota</taxon>
        <taxon>Actinomycetes</taxon>
        <taxon>Mycobacteriales</taxon>
        <taxon>Nocardiaceae</taxon>
        <taxon>Williamsia</taxon>
    </lineage>
</organism>
<dbReference type="RefSeq" id="WP_328858088.1">
    <property type="nucleotide sequence ID" value="NZ_CP108021.1"/>
</dbReference>
<dbReference type="Proteomes" id="UP001432128">
    <property type="component" value="Chromosome"/>
</dbReference>
<proteinExistence type="predicted"/>
<keyword evidence="2" id="KW-1185">Reference proteome</keyword>
<dbReference type="KEGG" id="whr:OG579_03345"/>
<evidence type="ECO:0000313" key="2">
    <source>
        <dbReference type="Proteomes" id="UP001432128"/>
    </source>
</evidence>